<gene>
    <name evidence="1" type="ORF">PGB34_02615</name>
</gene>
<dbReference type="EMBL" id="JAQIPB010000001">
    <property type="protein sequence ID" value="MDA7415247.1"/>
    <property type="molecule type" value="Genomic_DNA"/>
</dbReference>
<dbReference type="Proteomes" id="UP001212602">
    <property type="component" value="Unassembled WGS sequence"/>
</dbReference>
<name>A0AAE3SXM3_9BURK</name>
<keyword evidence="2" id="KW-1185">Reference proteome</keyword>
<evidence type="ECO:0000313" key="1">
    <source>
        <dbReference type="EMBL" id="MDA7415247.1"/>
    </source>
</evidence>
<protein>
    <submittedName>
        <fullName evidence="1">Uncharacterized protein</fullName>
    </submittedName>
</protein>
<reference evidence="1" key="1">
    <citation type="submission" date="2023-01" db="EMBL/GenBank/DDBJ databases">
        <title>Xenophilus mangrovi sp. nov., isolated from soil of Mangrove nature reserve.</title>
        <authorList>
            <person name="Xu S."/>
            <person name="Liu Z."/>
            <person name="Xu Y."/>
        </authorList>
    </citation>
    <scope>NUCLEOTIDE SEQUENCE</scope>
    <source>
        <strain evidence="1">YW8</strain>
    </source>
</reference>
<sequence length="118" mass="12477">MSDLSSAQEALLGQVEQQLAVVDRCLLADDPDALDRAAAELRQLSVGFAQALGAQLSAASLSPALRSRIEAVGQRLDLQRESLARRSVRVDRALASLMGPAVSVTYSMPGRSSSFGVH</sequence>
<dbReference type="AlphaFoldDB" id="A0AAE3SXM3"/>
<evidence type="ECO:0000313" key="2">
    <source>
        <dbReference type="Proteomes" id="UP001212602"/>
    </source>
</evidence>
<proteinExistence type="predicted"/>
<accession>A0AAE3SXM3</accession>
<organism evidence="1 2">
    <name type="scientific">Xenophilus arseniciresistens</name>
    <dbReference type="NCBI Taxonomy" id="1283306"/>
    <lineage>
        <taxon>Bacteria</taxon>
        <taxon>Pseudomonadati</taxon>
        <taxon>Pseudomonadota</taxon>
        <taxon>Betaproteobacteria</taxon>
        <taxon>Burkholderiales</taxon>
        <taxon>Comamonadaceae</taxon>
        <taxon>Xenophilus</taxon>
    </lineage>
</organism>
<dbReference type="RefSeq" id="WP_271426507.1">
    <property type="nucleotide sequence ID" value="NZ_JAQIPB010000001.1"/>
</dbReference>
<comment type="caution">
    <text evidence="1">The sequence shown here is derived from an EMBL/GenBank/DDBJ whole genome shotgun (WGS) entry which is preliminary data.</text>
</comment>